<organism evidence="4 5">
    <name type="scientific">Seiridium unicorne</name>
    <dbReference type="NCBI Taxonomy" id="138068"/>
    <lineage>
        <taxon>Eukaryota</taxon>
        <taxon>Fungi</taxon>
        <taxon>Dikarya</taxon>
        <taxon>Ascomycota</taxon>
        <taxon>Pezizomycotina</taxon>
        <taxon>Sordariomycetes</taxon>
        <taxon>Xylariomycetidae</taxon>
        <taxon>Amphisphaeriales</taxon>
        <taxon>Sporocadaceae</taxon>
        <taxon>Seiridium</taxon>
    </lineage>
</organism>
<dbReference type="PANTHER" id="PTHR45348">
    <property type="entry name" value="HYPOTHETICAL OXIDOREDUCTASE (EUROFUNG)"/>
    <property type="match status" value="1"/>
</dbReference>
<gene>
    <name evidence="4" type="ORF">SUNI508_10467</name>
</gene>
<evidence type="ECO:0000256" key="1">
    <source>
        <dbReference type="ARBA" id="ARBA00008072"/>
    </source>
</evidence>
<accession>A0ABR2ULD1</accession>
<dbReference type="Pfam" id="PF08240">
    <property type="entry name" value="ADH_N"/>
    <property type="match status" value="1"/>
</dbReference>
<dbReference type="SMART" id="SM00829">
    <property type="entry name" value="PKS_ER"/>
    <property type="match status" value="1"/>
</dbReference>
<name>A0ABR2ULD1_9PEZI</name>
<comment type="caution">
    <text evidence="4">The sequence shown here is derived from an EMBL/GenBank/DDBJ whole genome shotgun (WGS) entry which is preliminary data.</text>
</comment>
<protein>
    <submittedName>
        <fullName evidence="4">Zinc-binding oxidoreductase ToxD</fullName>
    </submittedName>
</protein>
<dbReference type="InterPro" id="IPR036291">
    <property type="entry name" value="NAD(P)-bd_dom_sf"/>
</dbReference>
<evidence type="ECO:0000313" key="4">
    <source>
        <dbReference type="EMBL" id="KAK9415443.1"/>
    </source>
</evidence>
<keyword evidence="2" id="KW-0560">Oxidoreductase</keyword>
<dbReference type="InterPro" id="IPR013154">
    <property type="entry name" value="ADH-like_N"/>
</dbReference>
<dbReference type="InterPro" id="IPR020843">
    <property type="entry name" value="ER"/>
</dbReference>
<dbReference type="PANTHER" id="PTHR45348:SF2">
    <property type="entry name" value="ZINC-TYPE ALCOHOL DEHYDROGENASE-LIKE PROTEIN C2E1P3.01"/>
    <property type="match status" value="1"/>
</dbReference>
<feature type="domain" description="Enoyl reductase (ER)" evidence="3">
    <location>
        <begin position="10"/>
        <end position="343"/>
    </location>
</feature>
<dbReference type="InterPro" id="IPR013149">
    <property type="entry name" value="ADH-like_C"/>
</dbReference>
<keyword evidence="5" id="KW-1185">Reference proteome</keyword>
<evidence type="ECO:0000256" key="2">
    <source>
        <dbReference type="ARBA" id="ARBA00023002"/>
    </source>
</evidence>
<dbReference type="InterPro" id="IPR011032">
    <property type="entry name" value="GroES-like_sf"/>
</dbReference>
<dbReference type="SUPFAM" id="SSF51735">
    <property type="entry name" value="NAD(P)-binding Rossmann-fold domains"/>
    <property type="match status" value="1"/>
</dbReference>
<evidence type="ECO:0000259" key="3">
    <source>
        <dbReference type="SMART" id="SM00829"/>
    </source>
</evidence>
<dbReference type="Pfam" id="PF00107">
    <property type="entry name" value="ADH_zinc_N"/>
    <property type="match status" value="1"/>
</dbReference>
<dbReference type="EMBL" id="JARVKF010000416">
    <property type="protein sequence ID" value="KAK9415443.1"/>
    <property type="molecule type" value="Genomic_DNA"/>
</dbReference>
<proteinExistence type="inferred from homology"/>
<dbReference type="InterPro" id="IPR047122">
    <property type="entry name" value="Trans-enoyl_RdTase-like"/>
</dbReference>
<dbReference type="Proteomes" id="UP001408356">
    <property type="component" value="Unassembled WGS sequence"/>
</dbReference>
<sequence length="352" mass="37744">MKAVKILAPGSAEVQDVEVPKLRPDYVLIKVEAVALNPADWYTLYDFATAGGTLGNDLAGTVVEVGSGVTKAVEKGGRVAAFVRGSNPLHLDDGAFGEYAVAKGDLVIKLPDSMSFEQGATLGVAVATIALGLYDKLGIAWPDHPTKDPEWVFVNAGSTAMGTFAIQLTKLSGYRVVTTSSPRNTKLVQSYGADAVFDYNAPTCAADVQKLTNNKLYYVFDIQADSQSAQICVDALSSETTAKKAIYSSLSPVPQELSRDDVESWATFAYTSIGEGFISDKLTLEPSLDDFELAKKFVKVVDQLFLQDKIKAHPIEVREGGLDAILQGVDDLKMKKVSGKKLVIQIGHRGSN</sequence>
<dbReference type="CDD" id="cd08249">
    <property type="entry name" value="enoyl_reductase_like"/>
    <property type="match status" value="1"/>
</dbReference>
<reference evidence="4 5" key="1">
    <citation type="journal article" date="2024" name="J. Plant Pathol.">
        <title>Sequence and assembly of the genome of Seiridium unicorne, isolate CBS 538.82, causal agent of cypress canker disease.</title>
        <authorList>
            <person name="Scali E."/>
            <person name="Rocca G.D."/>
            <person name="Danti R."/>
            <person name="Garbelotto M."/>
            <person name="Barberini S."/>
            <person name="Baroncelli R."/>
            <person name="Emiliani G."/>
        </authorList>
    </citation>
    <scope>NUCLEOTIDE SEQUENCE [LARGE SCALE GENOMIC DNA]</scope>
    <source>
        <strain evidence="4 5">BM-138-508</strain>
    </source>
</reference>
<dbReference type="Gene3D" id="3.40.50.720">
    <property type="entry name" value="NAD(P)-binding Rossmann-like Domain"/>
    <property type="match status" value="1"/>
</dbReference>
<dbReference type="SUPFAM" id="SSF50129">
    <property type="entry name" value="GroES-like"/>
    <property type="match status" value="1"/>
</dbReference>
<dbReference type="Gene3D" id="3.90.180.10">
    <property type="entry name" value="Medium-chain alcohol dehydrogenases, catalytic domain"/>
    <property type="match status" value="1"/>
</dbReference>
<comment type="similarity">
    <text evidence="1">Belongs to the zinc-containing alcohol dehydrogenase family.</text>
</comment>
<evidence type="ECO:0000313" key="5">
    <source>
        <dbReference type="Proteomes" id="UP001408356"/>
    </source>
</evidence>